<keyword evidence="1" id="KW-0472">Membrane</keyword>
<keyword evidence="1" id="KW-0812">Transmembrane</keyword>
<dbReference type="EMBL" id="JBGORX010000002">
    <property type="protein sequence ID" value="MFJ1268488.1"/>
    <property type="molecule type" value="Genomic_DNA"/>
</dbReference>
<reference evidence="2 3" key="1">
    <citation type="submission" date="2024-08" db="EMBL/GenBank/DDBJ databases">
        <title>Draft Genome Sequence of Legionella lytica strain DSB2004, Isolated From a Fire Sprinkler System.</title>
        <authorList>
            <person name="Everhart A.D."/>
            <person name="Kidane D.T."/>
            <person name="Farone A.L."/>
            <person name="Farone M.B."/>
        </authorList>
    </citation>
    <scope>NUCLEOTIDE SEQUENCE [LARGE SCALE GENOMIC DNA]</scope>
    <source>
        <strain evidence="2 3">DSB2004</strain>
    </source>
</reference>
<keyword evidence="1" id="KW-1133">Transmembrane helix</keyword>
<protein>
    <recommendedName>
        <fullName evidence="4">Substrate of the Dot/Icm secretion system</fullName>
    </recommendedName>
</protein>
<organism evidence="2 3">
    <name type="scientific">Legionella lytica</name>
    <dbReference type="NCBI Taxonomy" id="96232"/>
    <lineage>
        <taxon>Bacteria</taxon>
        <taxon>Pseudomonadati</taxon>
        <taxon>Pseudomonadota</taxon>
        <taxon>Gammaproteobacteria</taxon>
        <taxon>Legionellales</taxon>
        <taxon>Legionellaceae</taxon>
        <taxon>Legionella</taxon>
    </lineage>
</organism>
<proteinExistence type="predicted"/>
<feature type="transmembrane region" description="Helical" evidence="1">
    <location>
        <begin position="230"/>
        <end position="247"/>
    </location>
</feature>
<keyword evidence="3" id="KW-1185">Reference proteome</keyword>
<dbReference type="RefSeq" id="WP_400187335.1">
    <property type="nucleotide sequence ID" value="NZ_JBGORX010000002.1"/>
</dbReference>
<evidence type="ECO:0008006" key="4">
    <source>
        <dbReference type="Google" id="ProtNLM"/>
    </source>
</evidence>
<dbReference type="Proteomes" id="UP001615550">
    <property type="component" value="Unassembled WGS sequence"/>
</dbReference>
<comment type="caution">
    <text evidence="2">The sequence shown here is derived from an EMBL/GenBank/DDBJ whole genome shotgun (WGS) entry which is preliminary data.</text>
</comment>
<evidence type="ECO:0000313" key="2">
    <source>
        <dbReference type="EMBL" id="MFJ1268488.1"/>
    </source>
</evidence>
<evidence type="ECO:0000256" key="1">
    <source>
        <dbReference type="SAM" id="Phobius"/>
    </source>
</evidence>
<feature type="transmembrane region" description="Helical" evidence="1">
    <location>
        <begin position="253"/>
        <end position="274"/>
    </location>
</feature>
<name>A0ABW8D705_9GAMM</name>
<sequence>MFKVTLHQEDYASIAKEVREQLRKAFPKSELAKQEILFGPEFMAPALRIDTPSTKIEFSAKEQHYVKELRAQINHSDLSPQEKHQRQQHLDSIILFGQILFAQASCMHFLKKPFHHSEPGSAMTEADMQKFKTLLGPLKTLVENEGIQHTSSRFEVLSRRKEFSQYLSEIKRELKEMPLSMEEKKTFLHNLHKARDFYLQANDFNFTYANKSTRNFSAFLNNYEYYGSKVSLAASLIAVTASALALIPPLAPIMGTIALVATCIGMAIGVPLALKTVGAMLYNLIRFGAAPTPTELATTALVGTSIALMGTGSLVANALQQGLISTATVTVTQSLKTINDTVKMVGSIGGSIMADQARAKVNQYKAELAGMQKDEEPSNDSAYQVQTG</sequence>
<gene>
    <name evidence="2" type="ORF">ACD661_07980</name>
</gene>
<accession>A0ABW8D705</accession>
<evidence type="ECO:0000313" key="3">
    <source>
        <dbReference type="Proteomes" id="UP001615550"/>
    </source>
</evidence>